<dbReference type="PANTHER" id="PTHR14167">
    <property type="entry name" value="SH3 DOMAIN-CONTAINING"/>
    <property type="match status" value="1"/>
</dbReference>
<feature type="compositionally biased region" description="Polar residues" evidence="7">
    <location>
        <begin position="507"/>
        <end position="516"/>
    </location>
</feature>
<dbReference type="InterPro" id="IPR050384">
    <property type="entry name" value="Endophilin_SH3RF"/>
</dbReference>
<feature type="compositionally biased region" description="Low complexity" evidence="7">
    <location>
        <begin position="688"/>
        <end position="704"/>
    </location>
</feature>
<accession>A0A397TSV1</accession>
<feature type="compositionally biased region" description="Pro residues" evidence="7">
    <location>
        <begin position="436"/>
        <end position="453"/>
    </location>
</feature>
<feature type="domain" description="SH3" evidence="8">
    <location>
        <begin position="192"/>
        <end position="252"/>
    </location>
</feature>
<feature type="compositionally biased region" description="Low complexity" evidence="7">
    <location>
        <begin position="157"/>
        <end position="170"/>
    </location>
</feature>
<evidence type="ECO:0000256" key="3">
    <source>
        <dbReference type="ARBA" id="ARBA00023054"/>
    </source>
</evidence>
<feature type="compositionally biased region" description="Basic and acidic residues" evidence="7">
    <location>
        <begin position="557"/>
        <end position="567"/>
    </location>
</feature>
<evidence type="ECO:0000256" key="1">
    <source>
        <dbReference type="ARBA" id="ARBA00004170"/>
    </source>
</evidence>
<sequence>MDLEEISKAEETVEEPTTIEETEEEEKPEVKKPTEPRLAKVEYDYEARESDELSLNKGDVVTVLEQNEGWWKGDLNGKIGIFPANHIKLIEMPSQPSEDGEEAENSEGIKKKTLNKYGVKPGGLGSLFSGGIPTLKKRSQPSPENSSASEEKHAIASPPVVKKTSVPSPVNQQSTLPLPHLPPKKKPPKPKKIEQKAEVIYDYDAEDDDEISLIPGTLVTILEKTDDGWWRGRDEQGKTGIFPSTYVKEIKQLEEVQQKSQPDTEEVTVEEVERHDSSEIPAATTQEEVFTSEPAPVSADSPPSSIHSSSYDIHSEDSPTLPKSPPPPMRRTTNETSSPPAPNRRSTHESSHITSPQRRSIHESSHDGGEHTTSKRPPSLVSPDLPPIQSISTNFASTDTTPISPEERPTAPPRQLSRPLSLHENKAESQKSPTLAKPPIPKNFSPAKPPVPPIKRSSSSASKSDKAKSEGSPTEPISPKSNRRTSYDSKSETEPVSPKSNRRASYDQYNSSTALSEPSEPENKDEDEEQTNEAEKPEKREEIDKEAEISEEEEKEDKEVTTEVLDTKEDEDTIGGHEVEPEEKKPQHQLPPLPSGPKLSNLGKDRPVIKNRKSPSIKSVKESASQSQTAILLEAVESTKDEVEQKPQPVASPPTPPKPEKPVKPNTFKLPTLGTGVQLRSVAKKPSIETSTESTETTSSTTSSGIDTKPISGGVKGISSRFNQFGGIPNSSDVEFRLKKWFNEEINKVKSNFEAKLAEERSKREALEEELKELIESLQEN</sequence>
<dbReference type="OrthoDB" id="5340910at2759"/>
<keyword evidence="4" id="KW-0472">Membrane</keyword>
<protein>
    <recommendedName>
        <fullName evidence="8">SH3 domain-containing protein</fullName>
    </recommendedName>
</protein>
<comment type="caution">
    <text evidence="9">The sequence shown here is derived from an EMBL/GenBank/DDBJ whole genome shotgun (WGS) entry which is preliminary data.</text>
</comment>
<feature type="region of interest" description="Disordered" evidence="7">
    <location>
        <begin position="255"/>
        <end position="712"/>
    </location>
</feature>
<feature type="compositionally biased region" description="Basic and acidic residues" evidence="7">
    <location>
        <begin position="360"/>
        <end position="373"/>
    </location>
</feature>
<feature type="compositionally biased region" description="Basic and acidic residues" evidence="7">
    <location>
        <begin position="533"/>
        <end position="548"/>
    </location>
</feature>
<evidence type="ECO:0000256" key="2">
    <source>
        <dbReference type="ARBA" id="ARBA00022443"/>
    </source>
</evidence>
<comment type="subcellular location">
    <subcellularLocation>
        <location evidence="1">Membrane</location>
        <topology evidence="1">Peripheral membrane protein</topology>
    </subcellularLocation>
</comment>
<evidence type="ECO:0000256" key="7">
    <source>
        <dbReference type="SAM" id="MobiDB-lite"/>
    </source>
</evidence>
<evidence type="ECO:0000256" key="5">
    <source>
        <dbReference type="PROSITE-ProRule" id="PRU00192"/>
    </source>
</evidence>
<dbReference type="SMART" id="SM00326">
    <property type="entry name" value="SH3"/>
    <property type="match status" value="2"/>
</dbReference>
<gene>
    <name evidence="9" type="ORF">C1645_813202</name>
</gene>
<evidence type="ECO:0000313" key="9">
    <source>
        <dbReference type="EMBL" id="RIA98151.1"/>
    </source>
</evidence>
<feature type="compositionally biased region" description="Basic and acidic residues" evidence="7">
    <location>
        <begin position="1"/>
        <end position="11"/>
    </location>
</feature>
<dbReference type="FunFam" id="2.30.30.40:FF:000072">
    <property type="entry name" value="Unconventional Myosin IB"/>
    <property type="match status" value="1"/>
</dbReference>
<dbReference type="PANTHER" id="PTHR14167:SF81">
    <property type="entry name" value="ENDOPHILIN-A"/>
    <property type="match status" value="1"/>
</dbReference>
<feature type="compositionally biased region" description="Polar residues" evidence="7">
    <location>
        <begin position="616"/>
        <end position="630"/>
    </location>
</feature>
<feature type="compositionally biased region" description="Low complexity" evidence="7">
    <location>
        <begin position="292"/>
        <end position="312"/>
    </location>
</feature>
<name>A0A397TSV1_9GLOM</name>
<keyword evidence="10" id="KW-1185">Reference proteome</keyword>
<feature type="domain" description="SH3" evidence="8">
    <location>
        <begin position="34"/>
        <end position="92"/>
    </location>
</feature>
<evidence type="ECO:0000256" key="6">
    <source>
        <dbReference type="SAM" id="Coils"/>
    </source>
</evidence>
<keyword evidence="3 6" id="KW-0175">Coiled coil</keyword>
<dbReference type="SUPFAM" id="SSF50044">
    <property type="entry name" value="SH3-domain"/>
    <property type="match status" value="2"/>
</dbReference>
<dbReference type="AlphaFoldDB" id="A0A397TSV1"/>
<feature type="region of interest" description="Disordered" evidence="7">
    <location>
        <begin position="1"/>
        <end position="38"/>
    </location>
</feature>
<dbReference type="Proteomes" id="UP000265703">
    <property type="component" value="Unassembled WGS sequence"/>
</dbReference>
<dbReference type="PRINTS" id="PR00452">
    <property type="entry name" value="SH3DOMAIN"/>
</dbReference>
<feature type="compositionally biased region" description="Polar residues" evidence="7">
    <location>
        <begin position="389"/>
        <end position="403"/>
    </location>
</feature>
<evidence type="ECO:0000256" key="4">
    <source>
        <dbReference type="ARBA" id="ARBA00023136"/>
    </source>
</evidence>
<feature type="compositionally biased region" description="Basic and acidic residues" evidence="7">
    <location>
        <begin position="574"/>
        <end position="586"/>
    </location>
</feature>
<evidence type="ECO:0000313" key="10">
    <source>
        <dbReference type="Proteomes" id="UP000265703"/>
    </source>
</evidence>
<feature type="coiled-coil region" evidence="6">
    <location>
        <begin position="743"/>
        <end position="781"/>
    </location>
</feature>
<reference evidence="9 10" key="1">
    <citation type="submission" date="2018-06" db="EMBL/GenBank/DDBJ databases">
        <title>Comparative genomics reveals the genomic features of Rhizophagus irregularis, R. cerebriforme, R. diaphanum and Gigaspora rosea, and their symbiotic lifestyle signature.</title>
        <authorList>
            <person name="Morin E."/>
            <person name="San Clemente H."/>
            <person name="Chen E.C.H."/>
            <person name="De La Providencia I."/>
            <person name="Hainaut M."/>
            <person name="Kuo A."/>
            <person name="Kohler A."/>
            <person name="Murat C."/>
            <person name="Tang N."/>
            <person name="Roy S."/>
            <person name="Loubradou J."/>
            <person name="Henrissat B."/>
            <person name="Grigoriev I.V."/>
            <person name="Corradi N."/>
            <person name="Roux C."/>
            <person name="Martin F.M."/>
        </authorList>
    </citation>
    <scope>NUCLEOTIDE SEQUENCE [LARGE SCALE GENOMIC DNA]</scope>
    <source>
        <strain evidence="9 10">DAOM 227022</strain>
    </source>
</reference>
<keyword evidence="2 5" id="KW-0728">SH3 domain</keyword>
<organism evidence="9 10">
    <name type="scientific">Glomus cerebriforme</name>
    <dbReference type="NCBI Taxonomy" id="658196"/>
    <lineage>
        <taxon>Eukaryota</taxon>
        <taxon>Fungi</taxon>
        <taxon>Fungi incertae sedis</taxon>
        <taxon>Mucoromycota</taxon>
        <taxon>Glomeromycotina</taxon>
        <taxon>Glomeromycetes</taxon>
        <taxon>Glomerales</taxon>
        <taxon>Glomeraceae</taxon>
        <taxon>Glomus</taxon>
    </lineage>
</organism>
<dbReference type="InterPro" id="IPR001452">
    <property type="entry name" value="SH3_domain"/>
</dbReference>
<feature type="compositionally biased region" description="Acidic residues" evidence="7">
    <location>
        <begin position="12"/>
        <end position="27"/>
    </location>
</feature>
<dbReference type="PROSITE" id="PS50002">
    <property type="entry name" value="SH3"/>
    <property type="match status" value="2"/>
</dbReference>
<feature type="region of interest" description="Disordered" evidence="7">
    <location>
        <begin position="90"/>
        <end position="195"/>
    </location>
</feature>
<dbReference type="InterPro" id="IPR036028">
    <property type="entry name" value="SH3-like_dom_sf"/>
</dbReference>
<dbReference type="Gene3D" id="2.30.30.40">
    <property type="entry name" value="SH3 Domains"/>
    <property type="match status" value="2"/>
</dbReference>
<feature type="compositionally biased region" description="Acidic residues" evidence="7">
    <location>
        <begin position="519"/>
        <end position="532"/>
    </location>
</feature>
<feature type="compositionally biased region" description="Basic and acidic residues" evidence="7">
    <location>
        <begin position="28"/>
        <end position="38"/>
    </location>
</feature>
<evidence type="ECO:0000259" key="8">
    <source>
        <dbReference type="PROSITE" id="PS50002"/>
    </source>
</evidence>
<dbReference type="EMBL" id="QKYT01000020">
    <property type="protein sequence ID" value="RIA98151.1"/>
    <property type="molecule type" value="Genomic_DNA"/>
</dbReference>
<dbReference type="STRING" id="658196.A0A397TSV1"/>
<proteinExistence type="predicted"/>
<dbReference type="Pfam" id="PF00018">
    <property type="entry name" value="SH3_1"/>
    <property type="match status" value="2"/>
</dbReference>